<reference evidence="3 4" key="1">
    <citation type="journal article" date="2018" name="Front. Plant Sci.">
        <title>Red Clover (Trifolium pratense) and Zigzag Clover (T. medium) - A Picture of Genomic Similarities and Differences.</title>
        <authorList>
            <person name="Dluhosova J."/>
            <person name="Istvanek J."/>
            <person name="Nedelnik J."/>
            <person name="Repkova J."/>
        </authorList>
    </citation>
    <scope>NUCLEOTIDE SEQUENCE [LARGE SCALE GENOMIC DNA]</scope>
    <source>
        <strain evidence="4">cv. 10/8</strain>
        <tissue evidence="3">Leaf</tissue>
    </source>
</reference>
<protein>
    <submittedName>
        <fullName evidence="3">Heat-shock protein</fullName>
    </submittedName>
</protein>
<organism evidence="3 4">
    <name type="scientific">Trifolium medium</name>
    <dbReference type="NCBI Taxonomy" id="97028"/>
    <lineage>
        <taxon>Eukaryota</taxon>
        <taxon>Viridiplantae</taxon>
        <taxon>Streptophyta</taxon>
        <taxon>Embryophyta</taxon>
        <taxon>Tracheophyta</taxon>
        <taxon>Spermatophyta</taxon>
        <taxon>Magnoliopsida</taxon>
        <taxon>eudicotyledons</taxon>
        <taxon>Gunneridae</taxon>
        <taxon>Pentapetalae</taxon>
        <taxon>rosids</taxon>
        <taxon>fabids</taxon>
        <taxon>Fabales</taxon>
        <taxon>Fabaceae</taxon>
        <taxon>Papilionoideae</taxon>
        <taxon>50 kb inversion clade</taxon>
        <taxon>NPAAA clade</taxon>
        <taxon>Hologalegina</taxon>
        <taxon>IRL clade</taxon>
        <taxon>Trifolieae</taxon>
        <taxon>Trifolium</taxon>
    </lineage>
</organism>
<dbReference type="Pfam" id="PF00012">
    <property type="entry name" value="HSP70"/>
    <property type="match status" value="1"/>
</dbReference>
<evidence type="ECO:0000313" key="4">
    <source>
        <dbReference type="Proteomes" id="UP000265520"/>
    </source>
</evidence>
<dbReference type="PANTHER" id="PTHR19375">
    <property type="entry name" value="HEAT SHOCK PROTEIN 70KDA"/>
    <property type="match status" value="1"/>
</dbReference>
<keyword evidence="4" id="KW-1185">Reference proteome</keyword>
<dbReference type="GO" id="GO:0005524">
    <property type="term" value="F:ATP binding"/>
    <property type="evidence" value="ECO:0007669"/>
    <property type="project" value="UniProtKB-KW"/>
</dbReference>
<comment type="caution">
    <text evidence="3">The sequence shown here is derived from an EMBL/GenBank/DDBJ whole genome shotgun (WGS) entry which is preliminary data.</text>
</comment>
<evidence type="ECO:0000256" key="1">
    <source>
        <dbReference type="ARBA" id="ARBA00022741"/>
    </source>
</evidence>
<evidence type="ECO:0000256" key="2">
    <source>
        <dbReference type="ARBA" id="ARBA00022840"/>
    </source>
</evidence>
<dbReference type="InterPro" id="IPR043129">
    <property type="entry name" value="ATPase_NBD"/>
</dbReference>
<proteinExistence type="predicted"/>
<name>A0A392S2L1_9FABA</name>
<dbReference type="SUPFAM" id="SSF53067">
    <property type="entry name" value="Actin-like ATPase domain"/>
    <property type="match status" value="1"/>
</dbReference>
<accession>A0A392S2L1</accession>
<dbReference type="Gene3D" id="3.90.640.10">
    <property type="entry name" value="Actin, Chain A, domain 4"/>
    <property type="match status" value="1"/>
</dbReference>
<dbReference type="EMBL" id="LXQA010313380">
    <property type="protein sequence ID" value="MCI43141.1"/>
    <property type="molecule type" value="Genomic_DNA"/>
</dbReference>
<dbReference type="InterPro" id="IPR013126">
    <property type="entry name" value="Hsp_70_fam"/>
</dbReference>
<evidence type="ECO:0000313" key="3">
    <source>
        <dbReference type="EMBL" id="MCI43141.1"/>
    </source>
</evidence>
<dbReference type="AlphaFoldDB" id="A0A392S2L1"/>
<sequence>MAETHFGGDDFDQRMVKHFVKEFKRRKHKKDISGNSRALR</sequence>
<dbReference type="GO" id="GO:0140662">
    <property type="term" value="F:ATP-dependent protein folding chaperone"/>
    <property type="evidence" value="ECO:0007669"/>
    <property type="project" value="InterPro"/>
</dbReference>
<dbReference type="Proteomes" id="UP000265520">
    <property type="component" value="Unassembled WGS sequence"/>
</dbReference>
<feature type="non-terminal residue" evidence="3">
    <location>
        <position position="40"/>
    </location>
</feature>
<keyword evidence="2" id="KW-0067">ATP-binding</keyword>
<keyword evidence="1" id="KW-0547">Nucleotide-binding</keyword>